<accession>A0A9Q1JWQ3</accession>
<dbReference type="AlphaFoldDB" id="A0A9Q1JWQ3"/>
<feature type="region of interest" description="Disordered" evidence="1">
    <location>
        <begin position="1"/>
        <end position="22"/>
    </location>
</feature>
<protein>
    <submittedName>
        <fullName evidence="2">Uncharacterized protein</fullName>
    </submittedName>
</protein>
<organism evidence="2 3">
    <name type="scientific">Carnegiea gigantea</name>
    <dbReference type="NCBI Taxonomy" id="171969"/>
    <lineage>
        <taxon>Eukaryota</taxon>
        <taxon>Viridiplantae</taxon>
        <taxon>Streptophyta</taxon>
        <taxon>Embryophyta</taxon>
        <taxon>Tracheophyta</taxon>
        <taxon>Spermatophyta</taxon>
        <taxon>Magnoliopsida</taxon>
        <taxon>eudicotyledons</taxon>
        <taxon>Gunneridae</taxon>
        <taxon>Pentapetalae</taxon>
        <taxon>Caryophyllales</taxon>
        <taxon>Cactineae</taxon>
        <taxon>Cactaceae</taxon>
        <taxon>Cactoideae</taxon>
        <taxon>Echinocereeae</taxon>
        <taxon>Carnegiea</taxon>
    </lineage>
</organism>
<dbReference type="Proteomes" id="UP001153076">
    <property type="component" value="Unassembled WGS sequence"/>
</dbReference>
<evidence type="ECO:0000313" key="3">
    <source>
        <dbReference type="Proteomes" id="UP001153076"/>
    </source>
</evidence>
<evidence type="ECO:0000313" key="2">
    <source>
        <dbReference type="EMBL" id="KAJ8432303.1"/>
    </source>
</evidence>
<name>A0A9Q1JWQ3_9CARY</name>
<keyword evidence="3" id="KW-1185">Reference proteome</keyword>
<gene>
    <name evidence="2" type="ORF">Cgig2_019232</name>
</gene>
<dbReference type="EMBL" id="JAKOGI010000618">
    <property type="protein sequence ID" value="KAJ8432303.1"/>
    <property type="molecule type" value="Genomic_DNA"/>
</dbReference>
<comment type="caution">
    <text evidence="2">The sequence shown here is derived from an EMBL/GenBank/DDBJ whole genome shotgun (WGS) entry which is preliminary data.</text>
</comment>
<feature type="compositionally biased region" description="Basic and acidic residues" evidence="1">
    <location>
        <begin position="10"/>
        <end position="22"/>
    </location>
</feature>
<reference evidence="2" key="1">
    <citation type="submission" date="2022-04" db="EMBL/GenBank/DDBJ databases">
        <title>Carnegiea gigantea Genome sequencing and assembly v2.</title>
        <authorList>
            <person name="Copetti D."/>
            <person name="Sanderson M.J."/>
            <person name="Burquez A."/>
            <person name="Wojciechowski M.F."/>
        </authorList>
    </citation>
    <scope>NUCLEOTIDE SEQUENCE</scope>
    <source>
        <strain evidence="2">SGP5-SGP5p</strain>
        <tissue evidence="2">Aerial part</tissue>
    </source>
</reference>
<sequence length="186" mass="21611">MTIHCTTDAVEQRNKDEKEFPGEYGRGKTIDRIDYQSIIREGESEDQHTSMHAIVDIALQYSKLTRHIMQQEKDKEAIASMASADSHMENSILDVWSIIMNKKQLSREHFFLIVFQFADKTVNIIDNLALSEKPSTRYGDCDTLLEAFLRTLRAKYAARILLDQDNLLRDSTPYRAKLEERARQQQ</sequence>
<proteinExistence type="predicted"/>
<dbReference type="OrthoDB" id="1749240at2759"/>
<evidence type="ECO:0000256" key="1">
    <source>
        <dbReference type="SAM" id="MobiDB-lite"/>
    </source>
</evidence>